<dbReference type="Proteomes" id="UP001500051">
    <property type="component" value="Unassembled WGS sequence"/>
</dbReference>
<sequence length="283" mass="30023">MPDDDRSPRLVSVVPFLFGVAMRSRLPGTVLMRLLVDVGASESAARSVLARLRGDGAVTTHRRGRTTDYELAGLVGEAFLRARAVGNPDLQPAPAATPWAGDFHGLLYGVPEHLRSHRDRLRHAARLAGYAPLRPGLMISAWDGWAMLTDVVATLPEVITLYPVTLRLTPDDARRAAGEAWRLPEVAASTEELVARMVVASDAVSAPGPDELRRYVELALPAYHFFVGIPQLPTELLPDAWPVPRLVAALAAVRGGVGAAAEAYVASVLDGAGPPSTPAGGST</sequence>
<evidence type="ECO:0000259" key="2">
    <source>
        <dbReference type="Pfam" id="PF20803"/>
    </source>
</evidence>
<evidence type="ECO:0000313" key="3">
    <source>
        <dbReference type="EMBL" id="GAA3703402.1"/>
    </source>
</evidence>
<dbReference type="Gene3D" id="1.10.10.10">
    <property type="entry name" value="Winged helix-like DNA-binding domain superfamily/Winged helix DNA-binding domain"/>
    <property type="match status" value="1"/>
</dbReference>
<dbReference type="PANTHER" id="PTHR30319:SF1">
    <property type="entry name" value="TRANSCRIPTIONAL REPRESSOR PAAX"/>
    <property type="match status" value="1"/>
</dbReference>
<protein>
    <recommendedName>
        <fullName evidence="5">Transcriptional regulator, PaaX family</fullName>
    </recommendedName>
</protein>
<accession>A0ABP7DEX1</accession>
<proteinExistence type="predicted"/>
<dbReference type="RefSeq" id="WP_344812275.1">
    <property type="nucleotide sequence ID" value="NZ_BAAAYX010000005.1"/>
</dbReference>
<reference evidence="4" key="1">
    <citation type="journal article" date="2019" name="Int. J. Syst. Evol. Microbiol.">
        <title>The Global Catalogue of Microorganisms (GCM) 10K type strain sequencing project: providing services to taxonomists for standard genome sequencing and annotation.</title>
        <authorList>
            <consortium name="The Broad Institute Genomics Platform"/>
            <consortium name="The Broad Institute Genome Sequencing Center for Infectious Disease"/>
            <person name="Wu L."/>
            <person name="Ma J."/>
        </authorList>
    </citation>
    <scope>NUCLEOTIDE SEQUENCE [LARGE SCALE GENOMIC DNA]</scope>
    <source>
        <strain evidence="4">JCM 16548</strain>
    </source>
</reference>
<dbReference type="InterPro" id="IPR012906">
    <property type="entry name" value="PaaX-like_N"/>
</dbReference>
<dbReference type="Pfam" id="PF20803">
    <property type="entry name" value="PaaX_M"/>
    <property type="match status" value="1"/>
</dbReference>
<dbReference type="InterPro" id="IPR048846">
    <property type="entry name" value="PaaX-like_central"/>
</dbReference>
<dbReference type="PANTHER" id="PTHR30319">
    <property type="entry name" value="PHENYLACETIC ACID REGULATOR-RELATED TRANSCRIPTIONAL REPRESSOR"/>
    <property type="match status" value="1"/>
</dbReference>
<evidence type="ECO:0008006" key="5">
    <source>
        <dbReference type="Google" id="ProtNLM"/>
    </source>
</evidence>
<dbReference type="Pfam" id="PF07848">
    <property type="entry name" value="PaaX"/>
    <property type="match status" value="1"/>
</dbReference>
<dbReference type="EMBL" id="BAAAYX010000005">
    <property type="protein sequence ID" value="GAA3703402.1"/>
    <property type="molecule type" value="Genomic_DNA"/>
</dbReference>
<keyword evidence="4" id="KW-1185">Reference proteome</keyword>
<name>A0ABP7DEX1_9ACTN</name>
<comment type="caution">
    <text evidence="3">The sequence shown here is derived from an EMBL/GenBank/DDBJ whole genome shotgun (WGS) entry which is preliminary data.</text>
</comment>
<gene>
    <name evidence="3" type="ORF">GCM10022204_20780</name>
</gene>
<organism evidence="3 4">
    <name type="scientific">Microlunatus aurantiacus</name>
    <dbReference type="NCBI Taxonomy" id="446786"/>
    <lineage>
        <taxon>Bacteria</taxon>
        <taxon>Bacillati</taxon>
        <taxon>Actinomycetota</taxon>
        <taxon>Actinomycetes</taxon>
        <taxon>Propionibacteriales</taxon>
        <taxon>Propionibacteriaceae</taxon>
        <taxon>Microlunatus</taxon>
    </lineage>
</organism>
<feature type="domain" description="Transcriptional repressor PaaX-like N-terminal" evidence="1">
    <location>
        <begin position="27"/>
        <end position="72"/>
    </location>
</feature>
<evidence type="ECO:0000259" key="1">
    <source>
        <dbReference type="Pfam" id="PF07848"/>
    </source>
</evidence>
<feature type="domain" description="Transcriptional repressor PaaX-like central Cas2-like" evidence="2">
    <location>
        <begin position="97"/>
        <end position="153"/>
    </location>
</feature>
<evidence type="ECO:0000313" key="4">
    <source>
        <dbReference type="Proteomes" id="UP001500051"/>
    </source>
</evidence>
<dbReference type="InterPro" id="IPR036388">
    <property type="entry name" value="WH-like_DNA-bd_sf"/>
</dbReference>